<dbReference type="EMBL" id="BART01024343">
    <property type="protein sequence ID" value="GAH03329.1"/>
    <property type="molecule type" value="Genomic_DNA"/>
</dbReference>
<sequence>KEVAIWTVPIVISYKPVSDEYVVSRPDLLNHEEAFDSQHEALERLGVFNDLSLPLPSPLADDRQYILEARIKLELGQLPAMMRPLAYFSSSWHLNSKWTEWPLEH</sequence>
<evidence type="ECO:0000313" key="1">
    <source>
        <dbReference type="EMBL" id="GAH03329.1"/>
    </source>
</evidence>
<comment type="caution">
    <text evidence="1">The sequence shown here is derived from an EMBL/GenBank/DDBJ whole genome shotgun (WGS) entry which is preliminary data.</text>
</comment>
<feature type="non-terminal residue" evidence="1">
    <location>
        <position position="1"/>
    </location>
</feature>
<name>X1DE32_9ZZZZ</name>
<protein>
    <recommendedName>
        <fullName evidence="2">DUF4390 domain-containing protein</fullName>
    </recommendedName>
</protein>
<dbReference type="InterPro" id="IPR025500">
    <property type="entry name" value="DUF4390"/>
</dbReference>
<evidence type="ECO:0008006" key="2">
    <source>
        <dbReference type="Google" id="ProtNLM"/>
    </source>
</evidence>
<reference evidence="1" key="1">
    <citation type="journal article" date="2014" name="Front. Microbiol.">
        <title>High frequency of phylogenetically diverse reductive dehalogenase-homologous genes in deep subseafloor sedimentary metagenomes.</title>
        <authorList>
            <person name="Kawai M."/>
            <person name="Futagami T."/>
            <person name="Toyoda A."/>
            <person name="Takaki Y."/>
            <person name="Nishi S."/>
            <person name="Hori S."/>
            <person name="Arai W."/>
            <person name="Tsubouchi T."/>
            <person name="Morono Y."/>
            <person name="Uchiyama I."/>
            <person name="Ito T."/>
            <person name="Fujiyama A."/>
            <person name="Inagaki F."/>
            <person name="Takami H."/>
        </authorList>
    </citation>
    <scope>NUCLEOTIDE SEQUENCE</scope>
    <source>
        <strain evidence="1">Expedition CK06-06</strain>
    </source>
</reference>
<dbReference type="Pfam" id="PF14334">
    <property type="entry name" value="DUF4390"/>
    <property type="match status" value="1"/>
</dbReference>
<dbReference type="AlphaFoldDB" id="X1DE32"/>
<proteinExistence type="predicted"/>
<gene>
    <name evidence="1" type="ORF">S01H4_44009</name>
</gene>
<accession>X1DE32</accession>
<organism evidence="1">
    <name type="scientific">marine sediment metagenome</name>
    <dbReference type="NCBI Taxonomy" id="412755"/>
    <lineage>
        <taxon>unclassified sequences</taxon>
        <taxon>metagenomes</taxon>
        <taxon>ecological metagenomes</taxon>
    </lineage>
</organism>